<accession>A0A4S4KXS9</accession>
<organism evidence="2 3">
    <name type="scientific">Bondarzewia mesenterica</name>
    <dbReference type="NCBI Taxonomy" id="1095465"/>
    <lineage>
        <taxon>Eukaryota</taxon>
        <taxon>Fungi</taxon>
        <taxon>Dikarya</taxon>
        <taxon>Basidiomycota</taxon>
        <taxon>Agaricomycotina</taxon>
        <taxon>Agaricomycetes</taxon>
        <taxon>Russulales</taxon>
        <taxon>Bondarzewiaceae</taxon>
        <taxon>Bondarzewia</taxon>
    </lineage>
</organism>
<proteinExistence type="predicted"/>
<dbReference type="Proteomes" id="UP000310158">
    <property type="component" value="Unassembled WGS sequence"/>
</dbReference>
<gene>
    <name evidence="2" type="ORF">EW146_g10485</name>
</gene>
<sequence length="103" mass="10646">MVPILPPGKPGCASFDISLRSFSVSPSYLFICYFIAMVALTRLVLVVSALVASVIAAPAPVSRAASKSGQGTFFAPGLGACGIHNSGSDMIVAVSQELFDHFP</sequence>
<dbReference type="OrthoDB" id="623670at2759"/>
<evidence type="ECO:0000313" key="3">
    <source>
        <dbReference type="Proteomes" id="UP000310158"/>
    </source>
</evidence>
<keyword evidence="1" id="KW-0812">Transmembrane</keyword>
<dbReference type="EMBL" id="SGPL01001389">
    <property type="protein sequence ID" value="THH03221.1"/>
    <property type="molecule type" value="Genomic_DNA"/>
</dbReference>
<protein>
    <submittedName>
        <fullName evidence="2">Uncharacterized protein</fullName>
    </submittedName>
</protein>
<feature type="non-terminal residue" evidence="2">
    <location>
        <position position="103"/>
    </location>
</feature>
<dbReference type="InterPro" id="IPR036908">
    <property type="entry name" value="RlpA-like_sf"/>
</dbReference>
<keyword evidence="1" id="KW-1133">Transmembrane helix</keyword>
<keyword evidence="3" id="KW-1185">Reference proteome</keyword>
<evidence type="ECO:0000313" key="2">
    <source>
        <dbReference type="EMBL" id="THH03221.1"/>
    </source>
</evidence>
<dbReference type="CDD" id="cd22191">
    <property type="entry name" value="DPBB_RlpA_EXP_N-like"/>
    <property type="match status" value="1"/>
</dbReference>
<keyword evidence="1" id="KW-0472">Membrane</keyword>
<evidence type="ECO:0000256" key="1">
    <source>
        <dbReference type="SAM" id="Phobius"/>
    </source>
</evidence>
<feature type="transmembrane region" description="Helical" evidence="1">
    <location>
        <begin position="28"/>
        <end position="57"/>
    </location>
</feature>
<dbReference type="SUPFAM" id="SSF50685">
    <property type="entry name" value="Barwin-like endoglucanases"/>
    <property type="match status" value="1"/>
</dbReference>
<comment type="caution">
    <text evidence="2">The sequence shown here is derived from an EMBL/GenBank/DDBJ whole genome shotgun (WGS) entry which is preliminary data.</text>
</comment>
<reference evidence="2 3" key="1">
    <citation type="submission" date="2019-02" db="EMBL/GenBank/DDBJ databases">
        <title>Genome sequencing of the rare red list fungi Bondarzewia mesenterica.</title>
        <authorList>
            <person name="Buettner E."/>
            <person name="Kellner H."/>
        </authorList>
    </citation>
    <scope>NUCLEOTIDE SEQUENCE [LARGE SCALE GENOMIC DNA]</scope>
    <source>
        <strain evidence="2 3">DSM 108281</strain>
    </source>
</reference>
<name>A0A4S4KXS9_9AGAM</name>
<dbReference type="AlphaFoldDB" id="A0A4S4KXS9"/>